<keyword evidence="1" id="KW-0472">Membrane</keyword>
<keyword evidence="3" id="KW-1185">Reference proteome</keyword>
<accession>A0AAV4PB13</accession>
<dbReference type="Proteomes" id="UP001054945">
    <property type="component" value="Unassembled WGS sequence"/>
</dbReference>
<keyword evidence="1" id="KW-0812">Transmembrane</keyword>
<name>A0AAV4PB13_CAEEX</name>
<evidence type="ECO:0000313" key="3">
    <source>
        <dbReference type="Proteomes" id="UP001054945"/>
    </source>
</evidence>
<keyword evidence="1" id="KW-1133">Transmembrane helix</keyword>
<dbReference type="AlphaFoldDB" id="A0AAV4PB13"/>
<protein>
    <submittedName>
        <fullName evidence="2">Uncharacterized protein</fullName>
    </submittedName>
</protein>
<gene>
    <name evidence="2" type="ORF">CEXT_308191</name>
</gene>
<dbReference type="EMBL" id="BPLR01004300">
    <property type="protein sequence ID" value="GIX93814.1"/>
    <property type="molecule type" value="Genomic_DNA"/>
</dbReference>
<feature type="transmembrane region" description="Helical" evidence="1">
    <location>
        <begin position="6"/>
        <end position="30"/>
    </location>
</feature>
<organism evidence="2 3">
    <name type="scientific">Caerostris extrusa</name>
    <name type="common">Bark spider</name>
    <name type="synonym">Caerostris bankana</name>
    <dbReference type="NCBI Taxonomy" id="172846"/>
    <lineage>
        <taxon>Eukaryota</taxon>
        <taxon>Metazoa</taxon>
        <taxon>Ecdysozoa</taxon>
        <taxon>Arthropoda</taxon>
        <taxon>Chelicerata</taxon>
        <taxon>Arachnida</taxon>
        <taxon>Araneae</taxon>
        <taxon>Araneomorphae</taxon>
        <taxon>Entelegynae</taxon>
        <taxon>Araneoidea</taxon>
        <taxon>Araneidae</taxon>
        <taxon>Caerostris</taxon>
    </lineage>
</organism>
<comment type="caution">
    <text evidence="2">The sequence shown here is derived from an EMBL/GenBank/DDBJ whole genome shotgun (WGS) entry which is preliminary data.</text>
</comment>
<reference evidence="2 3" key="1">
    <citation type="submission" date="2021-06" db="EMBL/GenBank/DDBJ databases">
        <title>Caerostris extrusa draft genome.</title>
        <authorList>
            <person name="Kono N."/>
            <person name="Arakawa K."/>
        </authorList>
    </citation>
    <scope>NUCLEOTIDE SEQUENCE [LARGE SCALE GENOMIC DNA]</scope>
</reference>
<evidence type="ECO:0000313" key="2">
    <source>
        <dbReference type="EMBL" id="GIX93814.1"/>
    </source>
</evidence>
<proteinExistence type="predicted"/>
<evidence type="ECO:0000256" key="1">
    <source>
        <dbReference type="SAM" id="Phobius"/>
    </source>
</evidence>
<sequence length="71" mass="8289">MNSKCGFTFSFVYTTPVGSQFSFVFFRCIILRPRCAEIKRRDASTLEDKNSPSVIKQVFIPSLKYQIRRQC</sequence>